<keyword evidence="1" id="KW-0812">Transmembrane</keyword>
<feature type="transmembrane region" description="Helical" evidence="1">
    <location>
        <begin position="66"/>
        <end position="89"/>
    </location>
</feature>
<comment type="caution">
    <text evidence="2">The sequence shown here is derived from an EMBL/GenBank/DDBJ whole genome shotgun (WGS) entry which is preliminary data.</text>
</comment>
<dbReference type="EMBL" id="PGXC01000014">
    <property type="protein sequence ID" value="PKK89650.1"/>
    <property type="molecule type" value="Genomic_DNA"/>
</dbReference>
<keyword evidence="1" id="KW-1133">Transmembrane helix</keyword>
<feature type="transmembrane region" description="Helical" evidence="1">
    <location>
        <begin position="35"/>
        <end position="54"/>
    </location>
</feature>
<evidence type="ECO:0000256" key="1">
    <source>
        <dbReference type="SAM" id="Phobius"/>
    </source>
</evidence>
<sequence length="393" mass="44417">MKGKLFHLLELAAGIVLQSVCFAAFWGFSGWDMKLYMLVLLFPAGALFMAGGVAKLMGEEETTHFWHNFTLCILLPFYGAAGMLFLALFRRYLFNLNSSAVDDAYQNIQFRKTDIEEDYARSGHSEKIVRRELWVQSYFDIMRGYDKGLKKSLITKILKEWTPNGVKLLKMALEDSEYEIRSFAASGLSHIEEQMATNLASLRKSLSREPDNLDLMLTLAEAYLSYLRTGIIDQGLSQEYLRMAVTILDSIESSVQIFSRHDFTLKLLSARAAIASILGDAIEEERLWKRILQYSPDNPEALGNICAIEFRERRFASLRESCLKLSEFAHPNTPFYESVQLVVLQTQLEESGLLQTHEKINGSSLPPSIENVSSNFRIESGVSGHNDSQGVSS</sequence>
<dbReference type="Proteomes" id="UP000233256">
    <property type="component" value="Unassembled WGS sequence"/>
</dbReference>
<dbReference type="InterPro" id="IPR011990">
    <property type="entry name" value="TPR-like_helical_dom_sf"/>
</dbReference>
<organism evidence="2 3">
    <name type="scientific">Candidatus Wallbacteria bacterium HGW-Wallbacteria-1</name>
    <dbReference type="NCBI Taxonomy" id="2013854"/>
    <lineage>
        <taxon>Bacteria</taxon>
        <taxon>Candidatus Walliibacteriota</taxon>
    </lineage>
</organism>
<reference evidence="2 3" key="1">
    <citation type="journal article" date="2017" name="ISME J.">
        <title>Potential for microbial H2 and metal transformations associated with novel bacteria and archaea in deep terrestrial subsurface sediments.</title>
        <authorList>
            <person name="Hernsdorf A.W."/>
            <person name="Amano Y."/>
            <person name="Miyakawa K."/>
            <person name="Ise K."/>
            <person name="Suzuki Y."/>
            <person name="Anantharaman K."/>
            <person name="Probst A."/>
            <person name="Burstein D."/>
            <person name="Thomas B.C."/>
            <person name="Banfield J.F."/>
        </authorList>
    </citation>
    <scope>NUCLEOTIDE SEQUENCE [LARGE SCALE GENOMIC DNA]</scope>
    <source>
        <strain evidence="2">HGW-Wallbacteria-1</strain>
    </source>
</reference>
<proteinExistence type="predicted"/>
<keyword evidence="1" id="KW-0472">Membrane</keyword>
<evidence type="ECO:0000313" key="3">
    <source>
        <dbReference type="Proteomes" id="UP000233256"/>
    </source>
</evidence>
<protein>
    <submittedName>
        <fullName evidence="2">Uncharacterized protein</fullName>
    </submittedName>
</protein>
<dbReference type="AlphaFoldDB" id="A0A2N1PMV5"/>
<evidence type="ECO:0000313" key="2">
    <source>
        <dbReference type="EMBL" id="PKK89650.1"/>
    </source>
</evidence>
<feature type="transmembrane region" description="Helical" evidence="1">
    <location>
        <begin position="6"/>
        <end position="28"/>
    </location>
</feature>
<name>A0A2N1PMV5_9BACT</name>
<accession>A0A2N1PMV5</accession>
<dbReference type="Gene3D" id="1.25.40.10">
    <property type="entry name" value="Tetratricopeptide repeat domain"/>
    <property type="match status" value="1"/>
</dbReference>
<gene>
    <name evidence="2" type="ORF">CVV64_13310</name>
</gene>